<feature type="domain" description="DUF2293" evidence="1">
    <location>
        <begin position="8"/>
        <end position="58"/>
    </location>
</feature>
<dbReference type="InterPro" id="IPR018744">
    <property type="entry name" value="DUF2293"/>
</dbReference>
<comment type="caution">
    <text evidence="2">The sequence shown here is derived from an EMBL/GenBank/DDBJ whole genome shotgun (WGS) entry which is preliminary data.</text>
</comment>
<proteinExistence type="predicted"/>
<name>A0ABW3MKV8_9PSEU</name>
<protein>
    <submittedName>
        <fullName evidence="2">DUF2293 domain-containing protein</fullName>
    </submittedName>
</protein>
<organism evidence="2 3">
    <name type="scientific">Kibdelosporangium lantanae</name>
    <dbReference type="NCBI Taxonomy" id="1497396"/>
    <lineage>
        <taxon>Bacteria</taxon>
        <taxon>Bacillati</taxon>
        <taxon>Actinomycetota</taxon>
        <taxon>Actinomycetes</taxon>
        <taxon>Pseudonocardiales</taxon>
        <taxon>Pseudonocardiaceae</taxon>
        <taxon>Kibdelosporangium</taxon>
    </lineage>
</organism>
<dbReference type="Proteomes" id="UP001597045">
    <property type="component" value="Unassembled WGS sequence"/>
</dbReference>
<evidence type="ECO:0000259" key="1">
    <source>
        <dbReference type="Pfam" id="PF10056"/>
    </source>
</evidence>
<evidence type="ECO:0000313" key="3">
    <source>
        <dbReference type="Proteomes" id="UP001597045"/>
    </source>
</evidence>
<reference evidence="3" key="1">
    <citation type="journal article" date="2019" name="Int. J. Syst. Evol. Microbiol.">
        <title>The Global Catalogue of Microorganisms (GCM) 10K type strain sequencing project: providing services to taxonomists for standard genome sequencing and annotation.</title>
        <authorList>
            <consortium name="The Broad Institute Genomics Platform"/>
            <consortium name="The Broad Institute Genome Sequencing Center for Infectious Disease"/>
            <person name="Wu L."/>
            <person name="Ma J."/>
        </authorList>
    </citation>
    <scope>NUCLEOTIDE SEQUENCE [LARGE SCALE GENOMIC DNA]</scope>
    <source>
        <strain evidence="3">JCM 31486</strain>
    </source>
</reference>
<dbReference type="Pfam" id="PF10056">
    <property type="entry name" value="DUF2293"/>
    <property type="match status" value="1"/>
</dbReference>
<gene>
    <name evidence="2" type="ORF">ACFQ1S_38850</name>
</gene>
<feature type="non-terminal residue" evidence="2">
    <location>
        <position position="1"/>
    </location>
</feature>
<accession>A0ABW3MKV8</accession>
<dbReference type="EMBL" id="JBHTIS010003307">
    <property type="protein sequence ID" value="MFD1051071.1"/>
    <property type="molecule type" value="Genomic_DNA"/>
</dbReference>
<sequence length="63" mass="7245">GRSAAGRALDEQAMTMAVIASIRHEDTEYDRLLMSGVDREDARSRIRDRIDEVLDRWRGPTTR</sequence>
<evidence type="ECO:0000313" key="2">
    <source>
        <dbReference type="EMBL" id="MFD1051071.1"/>
    </source>
</evidence>
<keyword evidence="3" id="KW-1185">Reference proteome</keyword>